<evidence type="ECO:0000313" key="1">
    <source>
        <dbReference type="EMBL" id="SMH70432.1"/>
    </source>
</evidence>
<dbReference type="RefSeq" id="WP_157926577.1">
    <property type="nucleotide sequence ID" value="NZ_LT841358.1"/>
</dbReference>
<organism evidence="1 2">
    <name type="scientific">Candidatus Nitrosotalea okcheonensis</name>
    <dbReference type="NCBI Taxonomy" id="1903276"/>
    <lineage>
        <taxon>Archaea</taxon>
        <taxon>Nitrososphaerota</taxon>
        <taxon>Nitrososphaeria</taxon>
        <taxon>Nitrosotaleales</taxon>
        <taxon>Nitrosotaleaceae</taxon>
        <taxon>Nitrosotalea</taxon>
    </lineage>
</organism>
<dbReference type="OrthoDB" id="109at2157"/>
<dbReference type="Proteomes" id="UP000230607">
    <property type="component" value="Chromosome 1"/>
</dbReference>
<evidence type="ECO:0000313" key="2">
    <source>
        <dbReference type="Proteomes" id="UP000230607"/>
    </source>
</evidence>
<evidence type="ECO:0008006" key="3">
    <source>
        <dbReference type="Google" id="ProtNLM"/>
    </source>
</evidence>
<sequence length="65" mass="7888">MKFYIEFNPCRECKDIIREINENIPTDENSKKFLRHITYNHTEVVQAIIEELPKKADKENFPWYG</sequence>
<proteinExistence type="predicted"/>
<name>A0A2H1FCD9_9ARCH</name>
<dbReference type="AlphaFoldDB" id="A0A2H1FCD9"/>
<keyword evidence="2" id="KW-1185">Reference proteome</keyword>
<accession>A0A2H1FCD9</accession>
<protein>
    <recommendedName>
        <fullName evidence="3">ERV/ALR sulfhydryl oxidase domain-containing protein</fullName>
    </recommendedName>
</protein>
<dbReference type="EMBL" id="LT841358">
    <property type="protein sequence ID" value="SMH70432.1"/>
    <property type="molecule type" value="Genomic_DNA"/>
</dbReference>
<gene>
    <name evidence="1" type="ORF">NCS_10239</name>
</gene>
<reference evidence="2" key="1">
    <citation type="submission" date="2017-03" db="EMBL/GenBank/DDBJ databases">
        <authorList>
            <person name="Herbold C."/>
        </authorList>
    </citation>
    <scope>NUCLEOTIDE SEQUENCE [LARGE SCALE GENOMIC DNA]</scope>
</reference>